<dbReference type="Proteomes" id="UP001324115">
    <property type="component" value="Unassembled WGS sequence"/>
</dbReference>
<dbReference type="GO" id="GO:0005634">
    <property type="term" value="C:nucleus"/>
    <property type="evidence" value="ECO:0007669"/>
    <property type="project" value="UniProtKB-SubCell"/>
</dbReference>
<comment type="subcellular location">
    <subcellularLocation>
        <location evidence="2">Cytoplasm</location>
    </subcellularLocation>
    <subcellularLocation>
        <location evidence="1">Nucleus</location>
    </subcellularLocation>
</comment>
<organism evidence="5 6">
    <name type="scientific">Quercus rubra</name>
    <name type="common">Northern red oak</name>
    <name type="synonym">Quercus borealis</name>
    <dbReference type="NCBI Taxonomy" id="3512"/>
    <lineage>
        <taxon>Eukaryota</taxon>
        <taxon>Viridiplantae</taxon>
        <taxon>Streptophyta</taxon>
        <taxon>Embryophyta</taxon>
        <taxon>Tracheophyta</taxon>
        <taxon>Spermatophyta</taxon>
        <taxon>Magnoliopsida</taxon>
        <taxon>eudicotyledons</taxon>
        <taxon>Gunneridae</taxon>
        <taxon>Pentapetalae</taxon>
        <taxon>rosids</taxon>
        <taxon>fabids</taxon>
        <taxon>Fagales</taxon>
        <taxon>Fagaceae</taxon>
        <taxon>Quercus</taxon>
    </lineage>
</organism>
<evidence type="ECO:0000256" key="4">
    <source>
        <dbReference type="ARBA" id="ARBA00023242"/>
    </source>
</evidence>
<dbReference type="PANTHER" id="PTHR31250">
    <property type="entry name" value="IQ DOMAIN-CONTAINING PROTEIN IQM3"/>
    <property type="match status" value="1"/>
</dbReference>
<evidence type="ECO:0000313" key="6">
    <source>
        <dbReference type="Proteomes" id="UP001324115"/>
    </source>
</evidence>
<dbReference type="AlphaFoldDB" id="A0AAN7ILJ7"/>
<accession>A0AAN7ILJ7</accession>
<dbReference type="GO" id="GO:0005737">
    <property type="term" value="C:cytoplasm"/>
    <property type="evidence" value="ECO:0007669"/>
    <property type="project" value="UniProtKB-SubCell"/>
</dbReference>
<evidence type="ECO:0008006" key="7">
    <source>
        <dbReference type="Google" id="ProtNLM"/>
    </source>
</evidence>
<evidence type="ECO:0000313" key="5">
    <source>
        <dbReference type="EMBL" id="KAK4581859.1"/>
    </source>
</evidence>
<dbReference type="InterPro" id="IPR044159">
    <property type="entry name" value="IQM"/>
</dbReference>
<name>A0AAN7ILJ7_QUERU</name>
<proteinExistence type="predicted"/>
<evidence type="ECO:0000256" key="1">
    <source>
        <dbReference type="ARBA" id="ARBA00004123"/>
    </source>
</evidence>
<protein>
    <recommendedName>
        <fullName evidence="7">Calmodulin-binding protein</fullName>
    </recommendedName>
</protein>
<keyword evidence="6" id="KW-1185">Reference proteome</keyword>
<keyword evidence="4" id="KW-0539">Nucleus</keyword>
<evidence type="ECO:0000256" key="3">
    <source>
        <dbReference type="ARBA" id="ARBA00022490"/>
    </source>
</evidence>
<comment type="caution">
    <text evidence="5">The sequence shown here is derived from an EMBL/GenBank/DDBJ whole genome shotgun (WGS) entry which is preliminary data.</text>
</comment>
<evidence type="ECO:0000256" key="2">
    <source>
        <dbReference type="ARBA" id="ARBA00004496"/>
    </source>
</evidence>
<sequence>MENWWKLLEFAELKRSSISFFDIKKPESALSRWSRATTRAARVGKGISKVGNAKELASPHWLEAIDPHHRYGHNLQFYYAKWLHCESKQPFFYWLDVGEGKEVNHERCSRTKLQQQCIRYLGPAERKAYEVVVQDGKLIFKHSSEFLHTAGGPENAKWIFVLSTFKTLYVGLKNKGTFQHSSFLAGGAILCAGRLEVEDGIVKAVWPHSGHYQPTVENFQEFLSFLKERNVDLNNVKLIWDFDLLMYYTLSMQQKSPGPRIRCMRDNPPEPQVLVLEQANLPPKSRSANASSRSFSHFSSKVPNPFSLCKETTAGRSSLARSGASNTDSNNLREHPYIWANINMDETTIHNGFSYRDSFAFFSMPLFSTILVDYGGNVVKILNKDPHNESG</sequence>
<reference evidence="5 6" key="1">
    <citation type="journal article" date="2023" name="G3 (Bethesda)">
        <title>A haplotype-resolved chromosome-scale genome for Quercus rubra L. provides insights into the genetics of adaptive traits for red oak species.</title>
        <authorList>
            <person name="Kapoor B."/>
            <person name="Jenkins J."/>
            <person name="Schmutz J."/>
            <person name="Zhebentyayeva T."/>
            <person name="Kuelheim C."/>
            <person name="Coggeshall M."/>
            <person name="Heim C."/>
            <person name="Lasky J.R."/>
            <person name="Leites L."/>
            <person name="Islam-Faridi N."/>
            <person name="Romero-Severson J."/>
            <person name="DeLeo V.L."/>
            <person name="Lucas S.M."/>
            <person name="Lazic D."/>
            <person name="Gailing O."/>
            <person name="Carlson J."/>
            <person name="Staton M."/>
        </authorList>
    </citation>
    <scope>NUCLEOTIDE SEQUENCE [LARGE SCALE GENOMIC DNA]</scope>
    <source>
        <strain evidence="5">Pseudo-F2</strain>
    </source>
</reference>
<keyword evidence="3" id="KW-0963">Cytoplasm</keyword>
<dbReference type="EMBL" id="JAXUIC010000007">
    <property type="protein sequence ID" value="KAK4581859.1"/>
    <property type="molecule type" value="Genomic_DNA"/>
</dbReference>
<dbReference type="PANTHER" id="PTHR31250:SF38">
    <property type="entry name" value="IQ DOMAIN-CONTAINING PROTEIN IQM6"/>
    <property type="match status" value="1"/>
</dbReference>
<gene>
    <name evidence="5" type="ORF">RGQ29_025144</name>
</gene>